<accession>A0A6J6EQH5</accession>
<reference evidence="5" key="1">
    <citation type="submission" date="2020-05" db="EMBL/GenBank/DDBJ databases">
        <authorList>
            <person name="Chiriac C."/>
            <person name="Salcher M."/>
            <person name="Ghai R."/>
            <person name="Kavagutti S V."/>
        </authorList>
    </citation>
    <scope>NUCLEOTIDE SEQUENCE</scope>
</reference>
<dbReference type="SUPFAM" id="SSF111331">
    <property type="entry name" value="NAD kinase/diacylglycerol kinase-like"/>
    <property type="match status" value="1"/>
</dbReference>
<dbReference type="GO" id="GO:0003951">
    <property type="term" value="F:NAD+ kinase activity"/>
    <property type="evidence" value="ECO:0007669"/>
    <property type="project" value="InterPro"/>
</dbReference>
<dbReference type="InterPro" id="IPR017438">
    <property type="entry name" value="ATP-NAD_kinase_N"/>
</dbReference>
<keyword evidence="3" id="KW-0521">NADP</keyword>
<gene>
    <name evidence="5" type="ORF">UFOPK1740_00753</name>
</gene>
<dbReference type="PANTHER" id="PTHR20275">
    <property type="entry name" value="NAD KINASE"/>
    <property type="match status" value="1"/>
</dbReference>
<dbReference type="Pfam" id="PF20143">
    <property type="entry name" value="NAD_kinase_C"/>
    <property type="match status" value="1"/>
</dbReference>
<dbReference type="Pfam" id="PF01513">
    <property type="entry name" value="NAD_kinase"/>
    <property type="match status" value="1"/>
</dbReference>
<dbReference type="GO" id="GO:0006741">
    <property type="term" value="P:NADP+ biosynthetic process"/>
    <property type="evidence" value="ECO:0007669"/>
    <property type="project" value="InterPro"/>
</dbReference>
<dbReference type="InterPro" id="IPR002504">
    <property type="entry name" value="NADK"/>
</dbReference>
<keyword evidence="2" id="KW-0418">Kinase</keyword>
<dbReference type="Gene3D" id="2.60.200.30">
    <property type="entry name" value="Probable inorganic polyphosphate/atp-NAD kinase, domain 2"/>
    <property type="match status" value="1"/>
</dbReference>
<dbReference type="Gene3D" id="3.40.50.10330">
    <property type="entry name" value="Probable inorganic polyphosphate/atp-NAD kinase, domain 1"/>
    <property type="match status" value="1"/>
</dbReference>
<dbReference type="InterPro" id="IPR016064">
    <property type="entry name" value="NAD/diacylglycerol_kinase_sf"/>
</dbReference>
<protein>
    <submittedName>
        <fullName evidence="5">Unannotated protein</fullName>
    </submittedName>
</protein>
<proteinExistence type="inferred from homology"/>
<keyword evidence="1" id="KW-0808">Transferase</keyword>
<dbReference type="AlphaFoldDB" id="A0A6J6EQH5"/>
<dbReference type="GO" id="GO:0019674">
    <property type="term" value="P:NAD+ metabolic process"/>
    <property type="evidence" value="ECO:0007669"/>
    <property type="project" value="InterPro"/>
</dbReference>
<sequence>MSSKPVVLILLHNDSVEANKIAAKVSQQLSDAQVSICALGSDKKLIQSAGYEITEFVPGTSTNPNLALVFGGDGTILRAVEVTRSSNIPVLGINLGHVGFLAEAEVEHIEDVVKAIVEHDWIEEKRLAIEVVVTKDNEVVFESFALNDVAIEKSEPGHMFDLILEIDSKPVSRLWGDGIVLATPTGSTAYAFSAGGPVIWPSVEALLVVPISAHALFAKPLVVDTKSVIAIEVPQDGSNGHLTADGRRSFDLSPGMRIEVRKSSSYVNLARLDEESFSERLVKKFQLPVEGWRGNNKRK</sequence>
<dbReference type="PANTHER" id="PTHR20275:SF0">
    <property type="entry name" value="NAD KINASE"/>
    <property type="match status" value="1"/>
</dbReference>
<dbReference type="NCBIfam" id="NF002892">
    <property type="entry name" value="PRK03372.1"/>
    <property type="match status" value="1"/>
</dbReference>
<evidence type="ECO:0000256" key="1">
    <source>
        <dbReference type="ARBA" id="ARBA00022679"/>
    </source>
</evidence>
<organism evidence="5">
    <name type="scientific">freshwater metagenome</name>
    <dbReference type="NCBI Taxonomy" id="449393"/>
    <lineage>
        <taxon>unclassified sequences</taxon>
        <taxon>metagenomes</taxon>
        <taxon>ecological metagenomes</taxon>
    </lineage>
</organism>
<dbReference type="EMBL" id="CAEZTU010000030">
    <property type="protein sequence ID" value="CAB4578791.1"/>
    <property type="molecule type" value="Genomic_DNA"/>
</dbReference>
<name>A0A6J6EQH5_9ZZZZ</name>
<dbReference type="HAMAP" id="MF_00361">
    <property type="entry name" value="NAD_kinase"/>
    <property type="match status" value="1"/>
</dbReference>
<dbReference type="InterPro" id="IPR017437">
    <property type="entry name" value="ATP-NAD_kinase_PpnK-typ_C"/>
</dbReference>
<evidence type="ECO:0000313" key="5">
    <source>
        <dbReference type="EMBL" id="CAB4578791.1"/>
    </source>
</evidence>
<keyword evidence="4" id="KW-0520">NAD</keyword>
<evidence type="ECO:0000256" key="4">
    <source>
        <dbReference type="ARBA" id="ARBA00023027"/>
    </source>
</evidence>
<evidence type="ECO:0000256" key="2">
    <source>
        <dbReference type="ARBA" id="ARBA00022777"/>
    </source>
</evidence>
<evidence type="ECO:0000256" key="3">
    <source>
        <dbReference type="ARBA" id="ARBA00022857"/>
    </source>
</evidence>